<organism evidence="2 3">
    <name type="scientific">Parnassius mnemosyne</name>
    <name type="common">clouded apollo</name>
    <dbReference type="NCBI Taxonomy" id="213953"/>
    <lineage>
        <taxon>Eukaryota</taxon>
        <taxon>Metazoa</taxon>
        <taxon>Ecdysozoa</taxon>
        <taxon>Arthropoda</taxon>
        <taxon>Hexapoda</taxon>
        <taxon>Insecta</taxon>
        <taxon>Pterygota</taxon>
        <taxon>Neoptera</taxon>
        <taxon>Endopterygota</taxon>
        <taxon>Lepidoptera</taxon>
        <taxon>Glossata</taxon>
        <taxon>Ditrysia</taxon>
        <taxon>Papilionoidea</taxon>
        <taxon>Papilionidae</taxon>
        <taxon>Parnassiinae</taxon>
        <taxon>Parnassini</taxon>
        <taxon>Parnassius</taxon>
        <taxon>Driopa</taxon>
    </lineage>
</organism>
<feature type="signal peptide" evidence="1">
    <location>
        <begin position="1"/>
        <end position="32"/>
    </location>
</feature>
<gene>
    <name evidence="2" type="ORF">PARMNEM_LOCUS13563</name>
</gene>
<evidence type="ECO:0000256" key="1">
    <source>
        <dbReference type="SAM" id="SignalP"/>
    </source>
</evidence>
<dbReference type="EMBL" id="CAVLGL010000089">
    <property type="protein sequence ID" value="CAK1593835.1"/>
    <property type="molecule type" value="Genomic_DNA"/>
</dbReference>
<evidence type="ECO:0000313" key="3">
    <source>
        <dbReference type="Proteomes" id="UP001314205"/>
    </source>
</evidence>
<feature type="chain" id="PRO_5043852779" evidence="1">
    <location>
        <begin position="33"/>
        <end position="363"/>
    </location>
</feature>
<evidence type="ECO:0000313" key="2">
    <source>
        <dbReference type="EMBL" id="CAK1593835.1"/>
    </source>
</evidence>
<name>A0AAV1LFR2_9NEOP</name>
<comment type="caution">
    <text evidence="2">The sequence shown here is derived from an EMBL/GenBank/DDBJ whole genome shotgun (WGS) entry which is preliminary data.</text>
</comment>
<keyword evidence="1" id="KW-0732">Signal</keyword>
<keyword evidence="3" id="KW-1185">Reference proteome</keyword>
<dbReference type="CDD" id="cd00117">
    <property type="entry name" value="TFP"/>
    <property type="match status" value="1"/>
</dbReference>
<reference evidence="2 3" key="1">
    <citation type="submission" date="2023-11" db="EMBL/GenBank/DDBJ databases">
        <authorList>
            <person name="Hedman E."/>
            <person name="Englund M."/>
            <person name="Stromberg M."/>
            <person name="Nyberg Akerstrom W."/>
            <person name="Nylinder S."/>
            <person name="Jareborg N."/>
            <person name="Kallberg Y."/>
            <person name="Kronander E."/>
        </authorList>
    </citation>
    <scope>NUCLEOTIDE SEQUENCE [LARGE SCALE GENOMIC DNA]</scope>
</reference>
<sequence>MAPTRANFFIPSPRIFLWSCAIFIMLSGTVTAEHQCYWCGPLAEQVHRSRRAPSCDTPTKHVTTCEPGFKHCAVVATSPPHIESRFCVKLYQDECYPLFCNSTKTWKMTCPCRGDLCNGNNTERESEAFAVLSKLVAKTQNIRIKKRSASSNFTSSTREPTIIITNETDMEVNETDNNGQINDFDHNEQMIVVTGVARDDTLKENNTDNMTIGQNLDDHEIFDNSTNDITTSKNSKENNINELVATVESNKGNLSSNNVETIASIPTMETKTELVKESLTPTFNVKPSEQLPTAEALQQKVSPSVKSLGTTESLKTDSTDLSTLMIEESTTAQPTKASDNYAGQLSANIFTLLILILTILPMY</sequence>
<proteinExistence type="predicted"/>
<dbReference type="Proteomes" id="UP001314205">
    <property type="component" value="Unassembled WGS sequence"/>
</dbReference>
<accession>A0AAV1LFR2</accession>
<protein>
    <submittedName>
        <fullName evidence="2">Uncharacterized protein</fullName>
    </submittedName>
</protein>
<dbReference type="AlphaFoldDB" id="A0AAV1LFR2"/>